<feature type="transmembrane region" description="Helical" evidence="1">
    <location>
        <begin position="174"/>
        <end position="194"/>
    </location>
</feature>
<dbReference type="Proteomes" id="UP001185012">
    <property type="component" value="Unassembled WGS sequence"/>
</dbReference>
<protein>
    <submittedName>
        <fullName evidence="2">Uncharacterized protein</fullName>
    </submittedName>
</protein>
<proteinExistence type="predicted"/>
<comment type="caution">
    <text evidence="2">The sequence shown here is derived from an EMBL/GenBank/DDBJ whole genome shotgun (WGS) entry which is preliminary data.</text>
</comment>
<evidence type="ECO:0000313" key="3">
    <source>
        <dbReference type="Proteomes" id="UP001185012"/>
    </source>
</evidence>
<name>A0ABU1IMH2_9BACL</name>
<evidence type="ECO:0000313" key="2">
    <source>
        <dbReference type="EMBL" id="MDR6225354.1"/>
    </source>
</evidence>
<evidence type="ECO:0000256" key="1">
    <source>
        <dbReference type="SAM" id="Phobius"/>
    </source>
</evidence>
<keyword evidence="1" id="KW-1133">Transmembrane helix</keyword>
<keyword evidence="1" id="KW-0472">Membrane</keyword>
<accession>A0ABU1IMH2</accession>
<keyword evidence="1" id="KW-0812">Transmembrane</keyword>
<feature type="transmembrane region" description="Helical" evidence="1">
    <location>
        <begin position="138"/>
        <end position="162"/>
    </location>
</feature>
<organism evidence="2 3">
    <name type="scientific">Desmospora profundinema</name>
    <dbReference type="NCBI Taxonomy" id="1571184"/>
    <lineage>
        <taxon>Bacteria</taxon>
        <taxon>Bacillati</taxon>
        <taxon>Bacillota</taxon>
        <taxon>Bacilli</taxon>
        <taxon>Bacillales</taxon>
        <taxon>Thermoactinomycetaceae</taxon>
        <taxon>Desmospora</taxon>
    </lineage>
</organism>
<feature type="transmembrane region" description="Helical" evidence="1">
    <location>
        <begin position="52"/>
        <end position="74"/>
    </location>
</feature>
<dbReference type="EMBL" id="JAVDQG010000003">
    <property type="protein sequence ID" value="MDR6225354.1"/>
    <property type="molecule type" value="Genomic_DNA"/>
</dbReference>
<sequence>MTISREAWNLLFHDWTAHRKKWVLTWGFTIIHTLIFVIFYEHLAASPEKDMLSPIMLDLFLLAFAVPWITIPFMDRPYQNPLRIGKLTKTRIAFLRTLPISHRGMARYSLLRTWTAAITNGGLLYGGMVMLSPTLREAISPVGFLTLSLLWLTGSFLWGCWIQRLEWGEGDETAFIGVLIAYYCTLLFTVSPIYYLSGKSVFQWTLLWSETWPWLGLAALLASFLITGLSTKAWEQRLSKREW</sequence>
<feature type="transmembrane region" description="Helical" evidence="1">
    <location>
        <begin position="110"/>
        <end position="132"/>
    </location>
</feature>
<gene>
    <name evidence="2" type="ORF">JOE21_001352</name>
</gene>
<reference evidence="2 3" key="1">
    <citation type="submission" date="2023-07" db="EMBL/GenBank/DDBJ databases">
        <title>Genomic Encyclopedia of Type Strains, Phase IV (KMG-IV): sequencing the most valuable type-strain genomes for metagenomic binning, comparative biology and taxonomic classification.</title>
        <authorList>
            <person name="Goeker M."/>
        </authorList>
    </citation>
    <scope>NUCLEOTIDE SEQUENCE [LARGE SCALE GENOMIC DNA]</scope>
    <source>
        <strain evidence="2 3">DSM 45903</strain>
    </source>
</reference>
<dbReference type="RefSeq" id="WP_309863936.1">
    <property type="nucleotide sequence ID" value="NZ_JAVDQG010000003.1"/>
</dbReference>
<keyword evidence="3" id="KW-1185">Reference proteome</keyword>
<feature type="transmembrane region" description="Helical" evidence="1">
    <location>
        <begin position="214"/>
        <end position="234"/>
    </location>
</feature>
<feature type="transmembrane region" description="Helical" evidence="1">
    <location>
        <begin position="21"/>
        <end position="40"/>
    </location>
</feature>